<dbReference type="GO" id="GO:0008270">
    <property type="term" value="F:zinc ion binding"/>
    <property type="evidence" value="ECO:0007669"/>
    <property type="project" value="UniProtKB-KW"/>
</dbReference>
<dbReference type="GO" id="GO:0061630">
    <property type="term" value="F:ubiquitin protein ligase activity"/>
    <property type="evidence" value="ECO:0007669"/>
    <property type="project" value="UniProtKB-EC"/>
</dbReference>
<dbReference type="AlphaFoldDB" id="A0A1Y2LNB1"/>
<protein>
    <recommendedName>
        <fullName evidence="2">RBR-type E3 ubiquitin transferase</fullName>
        <ecNumber evidence="2">2.3.2.31</ecNumber>
    </recommendedName>
</protein>
<dbReference type="Gene3D" id="3.30.40.10">
    <property type="entry name" value="Zinc/RING finger domain, C3HC4 (zinc finger)"/>
    <property type="match status" value="1"/>
</dbReference>
<evidence type="ECO:0000256" key="2">
    <source>
        <dbReference type="ARBA" id="ARBA00012251"/>
    </source>
</evidence>
<dbReference type="PROSITE" id="PS51873">
    <property type="entry name" value="TRIAD"/>
    <property type="match status" value="1"/>
</dbReference>
<dbReference type="SUPFAM" id="SSF57850">
    <property type="entry name" value="RING/U-box"/>
    <property type="match status" value="1"/>
</dbReference>
<evidence type="ECO:0000256" key="7">
    <source>
        <dbReference type="ARBA" id="ARBA00022786"/>
    </source>
</evidence>
<dbReference type="InterPro" id="IPR002867">
    <property type="entry name" value="IBR_dom"/>
</dbReference>
<evidence type="ECO:0000256" key="1">
    <source>
        <dbReference type="ARBA" id="ARBA00001798"/>
    </source>
</evidence>
<evidence type="ECO:0000256" key="9">
    <source>
        <dbReference type="SAM" id="MobiDB-lite"/>
    </source>
</evidence>
<keyword evidence="3" id="KW-0808">Transferase</keyword>
<evidence type="ECO:0000313" key="11">
    <source>
        <dbReference type="EMBL" id="OSS45230.1"/>
    </source>
</evidence>
<dbReference type="GO" id="GO:0016567">
    <property type="term" value="P:protein ubiquitination"/>
    <property type="evidence" value="ECO:0007669"/>
    <property type="project" value="InterPro"/>
</dbReference>
<feature type="region of interest" description="Disordered" evidence="9">
    <location>
        <begin position="1"/>
        <end position="100"/>
    </location>
</feature>
<feature type="domain" description="RING-type" evidence="10">
    <location>
        <begin position="98"/>
        <end position="336"/>
    </location>
</feature>
<keyword evidence="8" id="KW-0862">Zinc</keyword>
<evidence type="ECO:0000256" key="6">
    <source>
        <dbReference type="ARBA" id="ARBA00022771"/>
    </source>
</evidence>
<dbReference type="EMBL" id="KZ107854">
    <property type="protein sequence ID" value="OSS45230.1"/>
    <property type="molecule type" value="Genomic_DNA"/>
</dbReference>
<keyword evidence="5" id="KW-0677">Repeat</keyword>
<organism evidence="11 12">
    <name type="scientific">Epicoccum nigrum</name>
    <name type="common">Soil fungus</name>
    <name type="synonym">Epicoccum purpurascens</name>
    <dbReference type="NCBI Taxonomy" id="105696"/>
    <lineage>
        <taxon>Eukaryota</taxon>
        <taxon>Fungi</taxon>
        <taxon>Dikarya</taxon>
        <taxon>Ascomycota</taxon>
        <taxon>Pezizomycotina</taxon>
        <taxon>Dothideomycetes</taxon>
        <taxon>Pleosporomycetidae</taxon>
        <taxon>Pleosporales</taxon>
        <taxon>Pleosporineae</taxon>
        <taxon>Didymellaceae</taxon>
        <taxon>Epicoccum</taxon>
    </lineage>
</organism>
<dbReference type="InterPro" id="IPR017907">
    <property type="entry name" value="Znf_RING_CS"/>
</dbReference>
<dbReference type="PANTHER" id="PTHR11685">
    <property type="entry name" value="RBR FAMILY RING FINGER AND IBR DOMAIN-CONTAINING"/>
    <property type="match status" value="1"/>
</dbReference>
<feature type="compositionally biased region" description="Basic and acidic residues" evidence="9">
    <location>
        <begin position="1"/>
        <end position="17"/>
    </location>
</feature>
<feature type="compositionally biased region" description="Polar residues" evidence="9">
    <location>
        <begin position="65"/>
        <end position="78"/>
    </location>
</feature>
<dbReference type="InterPro" id="IPR044066">
    <property type="entry name" value="TRIAD_supradom"/>
</dbReference>
<dbReference type="Pfam" id="PF22191">
    <property type="entry name" value="IBR_1"/>
    <property type="match status" value="1"/>
</dbReference>
<evidence type="ECO:0000256" key="4">
    <source>
        <dbReference type="ARBA" id="ARBA00022723"/>
    </source>
</evidence>
<dbReference type="Proteomes" id="UP000193240">
    <property type="component" value="Unassembled WGS sequence"/>
</dbReference>
<evidence type="ECO:0000259" key="10">
    <source>
        <dbReference type="PROSITE" id="PS51873"/>
    </source>
</evidence>
<accession>A0A1Y2LNB1</accession>
<dbReference type="SMART" id="SM00647">
    <property type="entry name" value="IBR"/>
    <property type="match status" value="2"/>
</dbReference>
<sequence>MAPSTRLREQPARRVDYRQNMAAGRVGSTRDPILIGDTPPPQEKPKHSAKTKQKAVSKPVRASQGRFTKSESPTNAKSGRSKVAKSAPPPKEQKPRPNKTECTICATTKNTKRGFRASSLVDTCEHFESICDLCIQKQIKTRMAAHQLAEAHLPCMFPQCEIVLDHSALKKVTSKALFESWNTAVTKHLLATDPSYIACLNSECGVYFSAEGCGSKHEIDIGNGEGKGKSKAKNDDSAVKAVCPHCDHELCLSCKRPWHLGSCNSARKKEDEESEKAIKNMGAKQCPKCGVNIEKQGGCDHMTCKTCRHNFCWECLGAFTGNANNHAETCSHRRPMIAQDVGNWVPDNLNEQQINGIIERAERERAAGRIPQNAMQLPPVHGAQPPPLHPQAQAWAQVQIPPQGGNGNAPAAPTLAPRDVLQMIQNFVRQLGVP</sequence>
<evidence type="ECO:0000256" key="5">
    <source>
        <dbReference type="ARBA" id="ARBA00022737"/>
    </source>
</evidence>
<keyword evidence="6" id="KW-0863">Zinc-finger</keyword>
<name>A0A1Y2LNB1_EPING</name>
<evidence type="ECO:0000313" key="12">
    <source>
        <dbReference type="Proteomes" id="UP000193240"/>
    </source>
</evidence>
<gene>
    <name evidence="11" type="ORF">B5807_10214</name>
</gene>
<dbReference type="InterPro" id="IPR013083">
    <property type="entry name" value="Znf_RING/FYVE/PHD"/>
</dbReference>
<dbReference type="STRING" id="105696.A0A1Y2LNB1"/>
<dbReference type="EC" id="2.3.2.31" evidence="2"/>
<proteinExistence type="predicted"/>
<dbReference type="Pfam" id="PF01485">
    <property type="entry name" value="IBR"/>
    <property type="match status" value="1"/>
</dbReference>
<keyword evidence="4" id="KW-0479">Metal-binding</keyword>
<dbReference type="Gene3D" id="1.20.120.1750">
    <property type="match status" value="1"/>
</dbReference>
<evidence type="ECO:0000256" key="8">
    <source>
        <dbReference type="ARBA" id="ARBA00022833"/>
    </source>
</evidence>
<dbReference type="OMA" id="MGAKPCP"/>
<evidence type="ECO:0000256" key="3">
    <source>
        <dbReference type="ARBA" id="ARBA00022679"/>
    </source>
</evidence>
<dbReference type="InParanoid" id="A0A1Y2LNB1"/>
<comment type="catalytic activity">
    <reaction evidence="1">
        <text>[E2 ubiquitin-conjugating enzyme]-S-ubiquitinyl-L-cysteine + [acceptor protein]-L-lysine = [E2 ubiquitin-conjugating enzyme]-L-cysteine + [acceptor protein]-N(6)-ubiquitinyl-L-lysine.</text>
        <dbReference type="EC" id="2.3.2.31"/>
    </reaction>
</comment>
<dbReference type="CDD" id="cd20336">
    <property type="entry name" value="Rcat_RBR"/>
    <property type="match status" value="1"/>
</dbReference>
<reference evidence="11 12" key="1">
    <citation type="journal article" date="2017" name="Genome Announc.">
        <title>Genome sequence of the saprophytic ascomycete Epicoccum nigrum ICMP 19927 strain isolated from New Zealand.</title>
        <authorList>
            <person name="Fokin M."/>
            <person name="Fleetwood D."/>
            <person name="Weir B.S."/>
            <person name="Villas-Boas S.G."/>
        </authorList>
    </citation>
    <scope>NUCLEOTIDE SEQUENCE [LARGE SCALE GENOMIC DNA]</scope>
    <source>
        <strain evidence="11 12">ICMP 19927</strain>
    </source>
</reference>
<dbReference type="PROSITE" id="PS00518">
    <property type="entry name" value="ZF_RING_1"/>
    <property type="match status" value="1"/>
</dbReference>
<dbReference type="InterPro" id="IPR031127">
    <property type="entry name" value="E3_UB_ligase_RBR"/>
</dbReference>
<keyword evidence="12" id="KW-1185">Reference proteome</keyword>
<keyword evidence="7" id="KW-0833">Ubl conjugation pathway</keyword>